<accession>A0AAD9P6D2</accession>
<keyword evidence="9 18" id="KW-0732">Signal</keyword>
<dbReference type="InterPro" id="IPR000917">
    <property type="entry name" value="Sulfatase_N"/>
</dbReference>
<comment type="similarity">
    <text evidence="4">Belongs to the sulfatase family.</text>
</comment>
<dbReference type="InterPro" id="IPR017850">
    <property type="entry name" value="Alkaline_phosphatase_core_sf"/>
</dbReference>
<dbReference type="Gene3D" id="3.30.1120.10">
    <property type="match status" value="1"/>
</dbReference>
<dbReference type="Proteomes" id="UP001209878">
    <property type="component" value="Unassembled WGS sequence"/>
</dbReference>
<comment type="subunit">
    <text evidence="5">Homodimer.</text>
</comment>
<evidence type="ECO:0000256" key="18">
    <source>
        <dbReference type="SAM" id="SignalP"/>
    </source>
</evidence>
<reference evidence="20" key="1">
    <citation type="journal article" date="2023" name="Mol. Biol. Evol.">
        <title>Third-Generation Sequencing Reveals the Adaptive Role of the Epigenome in Three Deep-Sea Polychaetes.</title>
        <authorList>
            <person name="Perez M."/>
            <person name="Aroh O."/>
            <person name="Sun Y."/>
            <person name="Lan Y."/>
            <person name="Juniper S.K."/>
            <person name="Young C.R."/>
            <person name="Angers B."/>
            <person name="Qian P.Y."/>
        </authorList>
    </citation>
    <scope>NUCLEOTIDE SEQUENCE</scope>
    <source>
        <strain evidence="20">R07B-5</strain>
    </source>
</reference>
<evidence type="ECO:0000256" key="2">
    <source>
        <dbReference type="ARBA" id="ARBA00001913"/>
    </source>
</evidence>
<dbReference type="GO" id="GO:0004065">
    <property type="term" value="F:arylsulfatase activity"/>
    <property type="evidence" value="ECO:0007669"/>
    <property type="project" value="TreeGrafter"/>
</dbReference>
<gene>
    <name evidence="20" type="ORF">NP493_118g03000</name>
</gene>
<dbReference type="FunFam" id="3.40.720.10:FF:000021">
    <property type="entry name" value="Galactosamine (N-acetyl)-6-sulfatase"/>
    <property type="match status" value="1"/>
</dbReference>
<dbReference type="PANTHER" id="PTHR42693">
    <property type="entry name" value="ARYLSULFATASE FAMILY MEMBER"/>
    <property type="match status" value="1"/>
</dbReference>
<evidence type="ECO:0000256" key="4">
    <source>
        <dbReference type="ARBA" id="ARBA00008779"/>
    </source>
</evidence>
<dbReference type="Pfam" id="PF14707">
    <property type="entry name" value="Sulfatase_C"/>
    <property type="match status" value="1"/>
</dbReference>
<evidence type="ECO:0000256" key="8">
    <source>
        <dbReference type="ARBA" id="ARBA00022723"/>
    </source>
</evidence>
<evidence type="ECO:0000256" key="16">
    <source>
        <dbReference type="ARBA" id="ARBA00032952"/>
    </source>
</evidence>
<keyword evidence="11" id="KW-0106">Calcium</keyword>
<evidence type="ECO:0000256" key="5">
    <source>
        <dbReference type="ARBA" id="ARBA00011738"/>
    </source>
</evidence>
<sequence length="521" mass="59170">MSSQISLYIVWFVLCVHSRCSVQSNDSNKKPNFIILFMDDMGWGDLGCYGHPARETPNLDKMASQGLLFTDFYTASAICSPSRASLLTGRLPIRNGFYSTNQVARNSYAPQEVLGGIAASEVLISEVLQKAGYRNKIVGKWHLGHQAEYLPLRHGFHEWFGAPNCHYKYDGKIIPNIPVYKDHLMTGRYYDDYKIDHETGVANLTQMYIEEALVFLDRQAKAKQPFFLYWAPDATHTPLYASEKFRGHSSRGLYGDAVMEIDYGVGKILDKLKQLHLDDNTFMFFSSDNGAATYAFTEGGSNGPFLCGKQTTFEGGFRQPAIARWPGMIKGGQVSHQVGNLMDLYLTMLDMASLSRPKGVVFDGISLLPTMLNGTKKDRPVFYYRGDTLFKVRLGQYKAHFYTWNTPREAQDIGYHYCPGQRIDKVTTDQMANYTQAPLLFHLGRDPGEKFIIPSHTAEYQTVMPRLLKTVHEHRRDLRPAKPQFNLCDLAVQNWAPAGCEKINRCQMAPMSYLYNCTWPY</sequence>
<protein>
    <recommendedName>
        <fullName evidence="7">N-acetylgalactosamine-6-sulfatase</fullName>
        <ecNumber evidence="6">3.1.6.4</ecNumber>
    </recommendedName>
    <alternativeName>
        <fullName evidence="17">Chondroitinsulfatase</fullName>
    </alternativeName>
    <alternativeName>
        <fullName evidence="15">Galactose-6-sulfate sulfatase</fullName>
    </alternativeName>
    <alternativeName>
        <fullName evidence="16">N-acetylgalactosamine-6-sulfate sulfatase</fullName>
    </alternativeName>
</protein>
<evidence type="ECO:0000256" key="17">
    <source>
        <dbReference type="ARBA" id="ARBA00033059"/>
    </source>
</evidence>
<evidence type="ECO:0000256" key="13">
    <source>
        <dbReference type="ARBA" id="ARBA00023180"/>
    </source>
</evidence>
<dbReference type="PANTHER" id="PTHR42693:SF47">
    <property type="entry name" value="N-ACETYLGALACTOSAMINE-6-SULFATASE"/>
    <property type="match status" value="1"/>
</dbReference>
<evidence type="ECO:0000256" key="14">
    <source>
        <dbReference type="ARBA" id="ARBA00023228"/>
    </source>
</evidence>
<comment type="catalytic activity">
    <reaction evidence="1">
        <text>Hydrolysis of the 6-sulfate groups of the N-acetyl-D-galactosamine 6-sulfate units of chondroitin sulfate and of the D-galactose 6-sulfate units of keratan sulfate.</text>
        <dbReference type="EC" id="3.1.6.4"/>
    </reaction>
</comment>
<dbReference type="GO" id="GO:0005764">
    <property type="term" value="C:lysosome"/>
    <property type="evidence" value="ECO:0007669"/>
    <property type="project" value="UniProtKB-SubCell"/>
</dbReference>
<keyword evidence="13" id="KW-0325">Glycoprotein</keyword>
<keyword evidence="8" id="KW-0479">Metal-binding</keyword>
<evidence type="ECO:0000313" key="21">
    <source>
        <dbReference type="Proteomes" id="UP001209878"/>
    </source>
</evidence>
<dbReference type="SUPFAM" id="SSF53649">
    <property type="entry name" value="Alkaline phosphatase-like"/>
    <property type="match status" value="1"/>
</dbReference>
<evidence type="ECO:0000256" key="11">
    <source>
        <dbReference type="ARBA" id="ARBA00022837"/>
    </source>
</evidence>
<evidence type="ECO:0000256" key="12">
    <source>
        <dbReference type="ARBA" id="ARBA00023157"/>
    </source>
</evidence>
<comment type="caution">
    <text evidence="20">The sequence shown here is derived from an EMBL/GenBank/DDBJ whole genome shotgun (WGS) entry which is preliminary data.</text>
</comment>
<evidence type="ECO:0000256" key="1">
    <source>
        <dbReference type="ARBA" id="ARBA00000027"/>
    </source>
</evidence>
<feature type="chain" id="PRO_5042079680" description="N-acetylgalactosamine-6-sulfatase" evidence="18">
    <location>
        <begin position="19"/>
        <end position="521"/>
    </location>
</feature>
<feature type="signal peptide" evidence="18">
    <location>
        <begin position="1"/>
        <end position="18"/>
    </location>
</feature>
<keyword evidence="14" id="KW-0458">Lysosome</keyword>
<keyword evidence="12" id="KW-1015">Disulfide bond</keyword>
<keyword evidence="10" id="KW-0378">Hydrolase</keyword>
<evidence type="ECO:0000256" key="7">
    <source>
        <dbReference type="ARBA" id="ARBA00019527"/>
    </source>
</evidence>
<feature type="domain" description="Sulfatase N-terminal" evidence="19">
    <location>
        <begin position="31"/>
        <end position="352"/>
    </location>
</feature>
<dbReference type="Pfam" id="PF00884">
    <property type="entry name" value="Sulfatase"/>
    <property type="match status" value="1"/>
</dbReference>
<keyword evidence="21" id="KW-1185">Reference proteome</keyword>
<dbReference type="EMBL" id="JAODUO010000117">
    <property type="protein sequence ID" value="KAK2188993.1"/>
    <property type="molecule type" value="Genomic_DNA"/>
</dbReference>
<name>A0AAD9P6D2_RIDPI</name>
<dbReference type="AlphaFoldDB" id="A0AAD9P6D2"/>
<evidence type="ECO:0000256" key="3">
    <source>
        <dbReference type="ARBA" id="ARBA00004371"/>
    </source>
</evidence>
<evidence type="ECO:0000256" key="9">
    <source>
        <dbReference type="ARBA" id="ARBA00022729"/>
    </source>
</evidence>
<comment type="subcellular location">
    <subcellularLocation>
        <location evidence="3">Lysosome</location>
    </subcellularLocation>
</comment>
<evidence type="ECO:0000259" key="19">
    <source>
        <dbReference type="Pfam" id="PF00884"/>
    </source>
</evidence>
<evidence type="ECO:0000256" key="10">
    <source>
        <dbReference type="ARBA" id="ARBA00022801"/>
    </source>
</evidence>
<comment type="cofactor">
    <cofactor evidence="2">
        <name>Ca(2+)</name>
        <dbReference type="ChEBI" id="CHEBI:29108"/>
    </cofactor>
</comment>
<dbReference type="InterPro" id="IPR024607">
    <property type="entry name" value="Sulfatase_CS"/>
</dbReference>
<dbReference type="Gene3D" id="3.40.720.10">
    <property type="entry name" value="Alkaline Phosphatase, subunit A"/>
    <property type="match status" value="1"/>
</dbReference>
<dbReference type="InterPro" id="IPR050738">
    <property type="entry name" value="Sulfatase"/>
</dbReference>
<evidence type="ECO:0000256" key="6">
    <source>
        <dbReference type="ARBA" id="ARBA00012117"/>
    </source>
</evidence>
<dbReference type="PROSITE" id="PS00523">
    <property type="entry name" value="SULFATASE_1"/>
    <property type="match status" value="1"/>
</dbReference>
<dbReference type="GO" id="GO:0046872">
    <property type="term" value="F:metal ion binding"/>
    <property type="evidence" value="ECO:0007669"/>
    <property type="project" value="UniProtKB-KW"/>
</dbReference>
<evidence type="ECO:0000256" key="15">
    <source>
        <dbReference type="ARBA" id="ARBA00030478"/>
    </source>
</evidence>
<dbReference type="GO" id="GO:0043890">
    <property type="term" value="F:N-acetylgalactosamine-6-sulfatase activity"/>
    <property type="evidence" value="ECO:0007669"/>
    <property type="project" value="UniProtKB-EC"/>
</dbReference>
<proteinExistence type="inferred from homology"/>
<dbReference type="EC" id="3.1.6.4" evidence="6"/>
<evidence type="ECO:0000313" key="20">
    <source>
        <dbReference type="EMBL" id="KAK2188993.1"/>
    </source>
</evidence>
<organism evidence="20 21">
    <name type="scientific">Ridgeia piscesae</name>
    <name type="common">Tubeworm</name>
    <dbReference type="NCBI Taxonomy" id="27915"/>
    <lineage>
        <taxon>Eukaryota</taxon>
        <taxon>Metazoa</taxon>
        <taxon>Spiralia</taxon>
        <taxon>Lophotrochozoa</taxon>
        <taxon>Annelida</taxon>
        <taxon>Polychaeta</taxon>
        <taxon>Sedentaria</taxon>
        <taxon>Canalipalpata</taxon>
        <taxon>Sabellida</taxon>
        <taxon>Siboglinidae</taxon>
        <taxon>Ridgeia</taxon>
    </lineage>
</organism>